<dbReference type="SUPFAM" id="SSF56219">
    <property type="entry name" value="DNase I-like"/>
    <property type="match status" value="1"/>
</dbReference>
<evidence type="ECO:0000313" key="1">
    <source>
        <dbReference type="EMBL" id="KAK9745978.1"/>
    </source>
</evidence>
<protein>
    <recommendedName>
        <fullName evidence="3">Endonuclease/exonuclease/phosphatase domain-containing protein</fullName>
    </recommendedName>
</protein>
<dbReference type="Gene3D" id="3.60.10.10">
    <property type="entry name" value="Endonuclease/exonuclease/phosphatase"/>
    <property type="match status" value="1"/>
</dbReference>
<keyword evidence="2" id="KW-1185">Reference proteome</keyword>
<dbReference type="InterPro" id="IPR036691">
    <property type="entry name" value="Endo/exonu/phosph_ase_sf"/>
</dbReference>
<name>A0AAW1MI96_POPJA</name>
<dbReference type="AlphaFoldDB" id="A0AAW1MI96"/>
<organism evidence="1 2">
    <name type="scientific">Popillia japonica</name>
    <name type="common">Japanese beetle</name>
    <dbReference type="NCBI Taxonomy" id="7064"/>
    <lineage>
        <taxon>Eukaryota</taxon>
        <taxon>Metazoa</taxon>
        <taxon>Ecdysozoa</taxon>
        <taxon>Arthropoda</taxon>
        <taxon>Hexapoda</taxon>
        <taxon>Insecta</taxon>
        <taxon>Pterygota</taxon>
        <taxon>Neoptera</taxon>
        <taxon>Endopterygota</taxon>
        <taxon>Coleoptera</taxon>
        <taxon>Polyphaga</taxon>
        <taxon>Scarabaeiformia</taxon>
        <taxon>Scarabaeidae</taxon>
        <taxon>Rutelinae</taxon>
        <taxon>Popillia</taxon>
    </lineage>
</organism>
<gene>
    <name evidence="1" type="ORF">QE152_g6454</name>
</gene>
<reference evidence="1 2" key="1">
    <citation type="journal article" date="2024" name="BMC Genomics">
        <title>De novo assembly and annotation of Popillia japonica's genome with initial clues to its potential as an invasive pest.</title>
        <authorList>
            <person name="Cucini C."/>
            <person name="Boschi S."/>
            <person name="Funari R."/>
            <person name="Cardaioli E."/>
            <person name="Iannotti N."/>
            <person name="Marturano G."/>
            <person name="Paoli F."/>
            <person name="Bruttini M."/>
            <person name="Carapelli A."/>
            <person name="Frati F."/>
            <person name="Nardi F."/>
        </authorList>
    </citation>
    <scope>NUCLEOTIDE SEQUENCE [LARGE SCALE GENOMIC DNA]</scope>
    <source>
        <strain evidence="1">DMR45628</strain>
    </source>
</reference>
<dbReference type="Proteomes" id="UP001458880">
    <property type="component" value="Unassembled WGS sequence"/>
</dbReference>
<dbReference type="EMBL" id="JASPKY010000043">
    <property type="protein sequence ID" value="KAK9745978.1"/>
    <property type="molecule type" value="Genomic_DNA"/>
</dbReference>
<sequence>MDGSGVRDLVLGSVYLPYDQEGPPPTPGGESTCGLWSLVTLNRGNKRTFVTANTAEVIDITVSKPRLASWVKQWRVSDEPSLSDHRYVIFDIEVPQVCNMIVHTYKCLNVRCPDPAIVSDNRTKCSKCVAAQEMNTAAARLLSLSATSPLW</sequence>
<proteinExistence type="predicted"/>
<comment type="caution">
    <text evidence="1">The sequence shown here is derived from an EMBL/GenBank/DDBJ whole genome shotgun (WGS) entry which is preliminary data.</text>
</comment>
<evidence type="ECO:0000313" key="2">
    <source>
        <dbReference type="Proteomes" id="UP001458880"/>
    </source>
</evidence>
<evidence type="ECO:0008006" key="3">
    <source>
        <dbReference type="Google" id="ProtNLM"/>
    </source>
</evidence>
<accession>A0AAW1MI96</accession>